<dbReference type="PANTHER" id="PTHR12526:SF630">
    <property type="entry name" value="GLYCOSYLTRANSFERASE"/>
    <property type="match status" value="1"/>
</dbReference>
<dbReference type="PANTHER" id="PTHR12526">
    <property type="entry name" value="GLYCOSYLTRANSFERASE"/>
    <property type="match status" value="1"/>
</dbReference>
<dbReference type="Proteomes" id="UP000326903">
    <property type="component" value="Unassembled WGS sequence"/>
</dbReference>
<proteinExistence type="predicted"/>
<accession>A0A5J5IFS4</accession>
<dbReference type="RefSeq" id="WP_150416519.1">
    <property type="nucleotide sequence ID" value="NZ_VYQF01000008.1"/>
</dbReference>
<reference evidence="1 2" key="1">
    <citation type="submission" date="2019-09" db="EMBL/GenBank/DDBJ databases">
        <title>Draft genome sequence of Ginsengibacter sp. BR5-29.</title>
        <authorList>
            <person name="Im W.-T."/>
        </authorList>
    </citation>
    <scope>NUCLEOTIDE SEQUENCE [LARGE SCALE GENOMIC DNA]</scope>
    <source>
        <strain evidence="1 2">BR5-29</strain>
    </source>
</reference>
<gene>
    <name evidence="1" type="ORF">FW778_19405</name>
</gene>
<organism evidence="1 2">
    <name type="scientific">Ginsengibacter hankyongi</name>
    <dbReference type="NCBI Taxonomy" id="2607284"/>
    <lineage>
        <taxon>Bacteria</taxon>
        <taxon>Pseudomonadati</taxon>
        <taxon>Bacteroidota</taxon>
        <taxon>Chitinophagia</taxon>
        <taxon>Chitinophagales</taxon>
        <taxon>Chitinophagaceae</taxon>
        <taxon>Ginsengibacter</taxon>
    </lineage>
</organism>
<sequence>MKRVLIIVPFEKIYPPINGGMQRFFHIIHQLAIHAELTLITKQEKAEFLLAKDEYPAIENVNILSTKDAPKPKDIFNLLPEKLQKALRYRWYKKNIKGPADGDYLDYYPIVKELLQKEKFYTVILESPATLNAASLIRKYDKKAKIIFDAHNVNTNLDAAFLEKKEISSARYLNTRRVESELYKTVDGVLACSKKDKDDFDSLNDGKLAISVIPNGVTVNDKLCDAGVRSENPEHILFCGYLSSRPNSEGLYWFYRSIWPMVQKAYPQLKLLVVGSGKLPAEMNDLLNDEGLIFTGSVEDVKPYYSQSAISIVPLKTGSGTRLKILEAMSFGVPVVSTSQGAEGIDYTNGFDIIIADEEQLFAEQIIHLLKDNEQRLMIQKNARALVERKYDWNIIGHELLEVINLIDIKRAV</sequence>
<evidence type="ECO:0000313" key="1">
    <source>
        <dbReference type="EMBL" id="KAA9036396.1"/>
    </source>
</evidence>
<dbReference type="Pfam" id="PF13692">
    <property type="entry name" value="Glyco_trans_1_4"/>
    <property type="match status" value="1"/>
</dbReference>
<dbReference type="Gene3D" id="3.40.50.2000">
    <property type="entry name" value="Glycogen Phosphorylase B"/>
    <property type="match status" value="2"/>
</dbReference>
<keyword evidence="2" id="KW-1185">Reference proteome</keyword>
<dbReference type="GO" id="GO:0016740">
    <property type="term" value="F:transferase activity"/>
    <property type="evidence" value="ECO:0007669"/>
    <property type="project" value="UniProtKB-KW"/>
</dbReference>
<dbReference type="CDD" id="cd03801">
    <property type="entry name" value="GT4_PimA-like"/>
    <property type="match status" value="1"/>
</dbReference>
<keyword evidence="1" id="KW-0808">Transferase</keyword>
<dbReference type="EMBL" id="VYQF01000008">
    <property type="protein sequence ID" value="KAA9036396.1"/>
    <property type="molecule type" value="Genomic_DNA"/>
</dbReference>
<name>A0A5J5IFS4_9BACT</name>
<comment type="caution">
    <text evidence="1">The sequence shown here is derived from an EMBL/GenBank/DDBJ whole genome shotgun (WGS) entry which is preliminary data.</text>
</comment>
<evidence type="ECO:0000313" key="2">
    <source>
        <dbReference type="Proteomes" id="UP000326903"/>
    </source>
</evidence>
<dbReference type="SUPFAM" id="SSF53756">
    <property type="entry name" value="UDP-Glycosyltransferase/glycogen phosphorylase"/>
    <property type="match status" value="1"/>
</dbReference>
<dbReference type="AlphaFoldDB" id="A0A5J5IFS4"/>
<protein>
    <submittedName>
        <fullName evidence="1">Glycosyltransferase</fullName>
    </submittedName>
</protein>